<dbReference type="Proteomes" id="UP000179807">
    <property type="component" value="Unassembled WGS sequence"/>
</dbReference>
<organism evidence="2 3">
    <name type="scientific">Tritrichomonas foetus</name>
    <dbReference type="NCBI Taxonomy" id="1144522"/>
    <lineage>
        <taxon>Eukaryota</taxon>
        <taxon>Metamonada</taxon>
        <taxon>Parabasalia</taxon>
        <taxon>Tritrichomonadida</taxon>
        <taxon>Tritrichomonadidae</taxon>
        <taxon>Tritrichomonas</taxon>
    </lineage>
</organism>
<accession>A0A1J4K6K7</accession>
<dbReference type="VEuPathDB" id="TrichDB:TRFO_05933"/>
<gene>
    <name evidence="2" type="ORF">TRFO_05933</name>
</gene>
<feature type="chain" id="PRO_5012113982" evidence="1">
    <location>
        <begin position="23"/>
        <end position="203"/>
    </location>
</feature>
<proteinExistence type="predicted"/>
<comment type="caution">
    <text evidence="2">The sequence shown here is derived from an EMBL/GenBank/DDBJ whole genome shotgun (WGS) entry which is preliminary data.</text>
</comment>
<evidence type="ECO:0000256" key="1">
    <source>
        <dbReference type="SAM" id="SignalP"/>
    </source>
</evidence>
<dbReference type="EMBL" id="MLAK01000760">
    <property type="protein sequence ID" value="OHT05356.1"/>
    <property type="molecule type" value="Genomic_DNA"/>
</dbReference>
<evidence type="ECO:0000313" key="2">
    <source>
        <dbReference type="EMBL" id="OHT05356.1"/>
    </source>
</evidence>
<name>A0A1J4K6K7_9EUKA</name>
<reference evidence="2" key="1">
    <citation type="submission" date="2016-10" db="EMBL/GenBank/DDBJ databases">
        <authorList>
            <person name="Benchimol M."/>
            <person name="Almeida L.G."/>
            <person name="Vasconcelos A.T."/>
            <person name="Perreira-Neves A."/>
            <person name="Rosa I.A."/>
            <person name="Tasca T."/>
            <person name="Bogo M.R."/>
            <person name="de Souza W."/>
        </authorList>
    </citation>
    <scope>NUCLEOTIDE SEQUENCE [LARGE SCALE GENOMIC DNA]</scope>
    <source>
        <strain evidence="2">K</strain>
    </source>
</reference>
<feature type="signal peptide" evidence="1">
    <location>
        <begin position="1"/>
        <end position="22"/>
    </location>
</feature>
<keyword evidence="3" id="KW-1185">Reference proteome</keyword>
<keyword evidence="1" id="KW-0732">Signal</keyword>
<dbReference type="AlphaFoldDB" id="A0A1J4K6K7"/>
<dbReference type="RefSeq" id="XP_068358492.1">
    <property type="nucleotide sequence ID" value="XM_068492792.1"/>
</dbReference>
<evidence type="ECO:0000313" key="3">
    <source>
        <dbReference type="Proteomes" id="UP000179807"/>
    </source>
</evidence>
<sequence>MLICSISFQILVFFSYLDLSMENISIDSIAELIRNNKKCTVDCLINQHRAIKYITDEKNSSRFLFECGQLFPESLSCIHHICKKCDNFEEIDKICNAYLIETNKLNFSSLKDDNLNDIEDDFDNVDDSFDDDGNHARNPKLIKNKMAEQEIYDEFAKNMRAAVQYLDPELKKIEDELFINSKEHNWFLIIFTIVLLIIKICMN</sequence>
<dbReference type="GeneID" id="94827496"/>
<protein>
    <submittedName>
        <fullName evidence="2">Uncharacterized protein</fullName>
    </submittedName>
</protein>